<protein>
    <submittedName>
        <fullName evidence="1">Uncharacterized protein</fullName>
    </submittedName>
</protein>
<comment type="caution">
    <text evidence="1">The sequence shown here is derived from an EMBL/GenBank/DDBJ whole genome shotgun (WGS) entry which is preliminary data.</text>
</comment>
<dbReference type="EMBL" id="JBHFFA010000006">
    <property type="protein sequence ID" value="KAL2622976.1"/>
    <property type="molecule type" value="Genomic_DNA"/>
</dbReference>
<name>A0ABD1Y8C0_9MARC</name>
<sequence length="694" mass="77602">MAPDPKQTGPIKSSELESYPLEYLESNYQGRGEERVLGHLEPQGTLDSSDNGRNIVSIRPANSLDTSAVKNYLLGGSSAKDHSPGKECGADLICSEQLFPLNWKSLVHQSPAAETAAAIAEDELMIYNHHAQQWQDEPVLFNQFQERQEYAGKEEEGLRSGGSDIPHECEGHQEQQIVPVNFRTDERINGSSSKFFLEDLSDIDVITESFSFWPDETIFYSCPSSPSFFPVSPLEKRRQSFESFFTSETRSQTPYEKLEYPLEHDATTSAAGAGTDDERHGTEGIEFCNYEWSLGTWTHGDDSVVSAAFQHDGVLVNSRDDPTGNAGGKVQHDVDNRWADLQRVAACAHQEWMGLDRTCFALLEERHEQQQQHNEFGVLAVAPTQPLQEHTGNLLLLNNTKRDRTNSIEMLSKPTSALRKKKQKDAEIPEGRLRGTSICMDPNLQYGLPTLHSLLKDFHESAAFLLRPDVAALLDSELEILCIGDNLAPETRHAAFAALRCGHGNQSQEAAFDSELVEQILDLKMSLVTLLEESRFQELSFLSQLRDTISRYSFLFPASAGDAHLQILQQRLTQINCFKELEHVVCQYFRESKIFIRSSSYSASSSSGFMSVDCFKASGLELVPYYDEQAIANAQIAVESQGGEGTSIAPTAMAERNERFQITSRRELSGARGNLPRVAAEFMRSWLFDNFDNP</sequence>
<dbReference type="Proteomes" id="UP001605036">
    <property type="component" value="Unassembled WGS sequence"/>
</dbReference>
<evidence type="ECO:0000313" key="1">
    <source>
        <dbReference type="EMBL" id="KAL2622976.1"/>
    </source>
</evidence>
<proteinExistence type="predicted"/>
<evidence type="ECO:0000313" key="2">
    <source>
        <dbReference type="Proteomes" id="UP001605036"/>
    </source>
</evidence>
<keyword evidence="2" id="KW-1185">Reference proteome</keyword>
<organism evidence="1 2">
    <name type="scientific">Riccia fluitans</name>
    <dbReference type="NCBI Taxonomy" id="41844"/>
    <lineage>
        <taxon>Eukaryota</taxon>
        <taxon>Viridiplantae</taxon>
        <taxon>Streptophyta</taxon>
        <taxon>Embryophyta</taxon>
        <taxon>Marchantiophyta</taxon>
        <taxon>Marchantiopsida</taxon>
        <taxon>Marchantiidae</taxon>
        <taxon>Marchantiales</taxon>
        <taxon>Ricciaceae</taxon>
        <taxon>Riccia</taxon>
    </lineage>
</organism>
<reference evidence="1 2" key="1">
    <citation type="submission" date="2024-09" db="EMBL/GenBank/DDBJ databases">
        <title>Chromosome-scale assembly of Riccia fluitans.</title>
        <authorList>
            <person name="Paukszto L."/>
            <person name="Sawicki J."/>
            <person name="Karawczyk K."/>
            <person name="Piernik-Szablinska J."/>
            <person name="Szczecinska M."/>
            <person name="Mazdziarz M."/>
        </authorList>
    </citation>
    <scope>NUCLEOTIDE SEQUENCE [LARGE SCALE GENOMIC DNA]</scope>
    <source>
        <strain evidence="1">Rf_01</strain>
        <tissue evidence="1">Aerial parts of the thallus</tissue>
    </source>
</reference>
<dbReference type="AlphaFoldDB" id="A0ABD1Y8C0"/>
<accession>A0ABD1Y8C0</accession>
<gene>
    <name evidence="1" type="ORF">R1flu_003181</name>
</gene>